<dbReference type="OrthoDB" id="6315863at2"/>
<dbReference type="GO" id="GO:0046872">
    <property type="term" value="F:metal ion binding"/>
    <property type="evidence" value="ECO:0007669"/>
    <property type="project" value="UniProtKB-KW"/>
</dbReference>
<keyword evidence="7" id="KW-0812">Transmembrane</keyword>
<evidence type="ECO:0000256" key="2">
    <source>
        <dbReference type="ARBA" id="ARBA00022723"/>
    </source>
</evidence>
<feature type="transmembrane region" description="Helical" evidence="7">
    <location>
        <begin position="87"/>
        <end position="109"/>
    </location>
</feature>
<evidence type="ECO:0000256" key="5">
    <source>
        <dbReference type="ARBA" id="ARBA00023049"/>
    </source>
</evidence>
<dbReference type="Gene3D" id="3.30.2010.10">
    <property type="entry name" value="Metalloproteases ('zincins'), catalytic domain"/>
    <property type="match status" value="1"/>
</dbReference>
<keyword evidence="3 6" id="KW-0378">Hydrolase</keyword>
<keyword evidence="1 6" id="KW-0645">Protease</keyword>
<proteinExistence type="inferred from homology"/>
<evidence type="ECO:0000256" key="1">
    <source>
        <dbReference type="ARBA" id="ARBA00022670"/>
    </source>
</evidence>
<accession>A0A0S2JYB0</accession>
<gene>
    <name evidence="9" type="ORF">PP2015_326</name>
</gene>
<organism evidence="9 10">
    <name type="scientific">Pseudoalteromonas phenolica</name>
    <dbReference type="NCBI Taxonomy" id="161398"/>
    <lineage>
        <taxon>Bacteria</taxon>
        <taxon>Pseudomonadati</taxon>
        <taxon>Pseudomonadota</taxon>
        <taxon>Gammaproteobacteria</taxon>
        <taxon>Alteromonadales</taxon>
        <taxon>Pseudoalteromonadaceae</taxon>
        <taxon>Pseudoalteromonas</taxon>
    </lineage>
</organism>
<dbReference type="CDD" id="cd07332">
    <property type="entry name" value="M48C_Oma1_like"/>
    <property type="match status" value="1"/>
</dbReference>
<dbReference type="PANTHER" id="PTHR22726:SF1">
    <property type="entry name" value="METALLOENDOPEPTIDASE OMA1, MITOCHONDRIAL"/>
    <property type="match status" value="1"/>
</dbReference>
<dbReference type="STRING" id="161398.PP2015_326"/>
<dbReference type="Pfam" id="PF01435">
    <property type="entry name" value="Peptidase_M48"/>
    <property type="match status" value="1"/>
</dbReference>
<evidence type="ECO:0000259" key="8">
    <source>
        <dbReference type="Pfam" id="PF01435"/>
    </source>
</evidence>
<keyword evidence="10" id="KW-1185">Reference proteome</keyword>
<keyword evidence="2" id="KW-0479">Metal-binding</keyword>
<comment type="cofactor">
    <cofactor evidence="6">
        <name>Zn(2+)</name>
        <dbReference type="ChEBI" id="CHEBI:29105"/>
    </cofactor>
    <text evidence="6">Binds 1 zinc ion per subunit.</text>
</comment>
<keyword evidence="4 6" id="KW-0862">Zinc</keyword>
<evidence type="ECO:0000256" key="6">
    <source>
        <dbReference type="RuleBase" id="RU003983"/>
    </source>
</evidence>
<evidence type="ECO:0000313" key="9">
    <source>
        <dbReference type="EMBL" id="ALO40852.1"/>
    </source>
</evidence>
<reference evidence="9 10" key="1">
    <citation type="submission" date="2015-11" db="EMBL/GenBank/DDBJ databases">
        <authorList>
            <person name="Zhang Y."/>
            <person name="Guo Z."/>
        </authorList>
    </citation>
    <scope>NUCLEOTIDE SEQUENCE [LARGE SCALE GENOMIC DNA]</scope>
    <source>
        <strain evidence="9 10">KCTC 12086</strain>
    </source>
</reference>
<comment type="similarity">
    <text evidence="6">Belongs to the peptidase M48 family.</text>
</comment>
<evidence type="ECO:0000256" key="7">
    <source>
        <dbReference type="SAM" id="Phobius"/>
    </source>
</evidence>
<dbReference type="EMBL" id="CP013187">
    <property type="protein sequence ID" value="ALO40852.1"/>
    <property type="molecule type" value="Genomic_DNA"/>
</dbReference>
<dbReference type="GO" id="GO:0004222">
    <property type="term" value="F:metalloendopeptidase activity"/>
    <property type="evidence" value="ECO:0007669"/>
    <property type="project" value="InterPro"/>
</dbReference>
<dbReference type="GO" id="GO:0016020">
    <property type="term" value="C:membrane"/>
    <property type="evidence" value="ECO:0007669"/>
    <property type="project" value="TreeGrafter"/>
</dbReference>
<protein>
    <submittedName>
        <fullName evidence="9">Peptidase</fullName>
    </submittedName>
</protein>
<dbReference type="PATRIC" id="fig|161398.10.peg.335"/>
<evidence type="ECO:0000313" key="10">
    <source>
        <dbReference type="Proteomes" id="UP000061457"/>
    </source>
</evidence>
<dbReference type="InterPro" id="IPR051156">
    <property type="entry name" value="Mito/Outer_Membr_Metalloprot"/>
</dbReference>
<evidence type="ECO:0000256" key="4">
    <source>
        <dbReference type="ARBA" id="ARBA00022833"/>
    </source>
</evidence>
<evidence type="ECO:0000256" key="3">
    <source>
        <dbReference type="ARBA" id="ARBA00022801"/>
    </source>
</evidence>
<dbReference type="PANTHER" id="PTHR22726">
    <property type="entry name" value="METALLOENDOPEPTIDASE OMA1"/>
    <property type="match status" value="1"/>
</dbReference>
<name>A0A0S2JYB0_9GAMM</name>
<feature type="domain" description="Peptidase M48" evidence="8">
    <location>
        <begin position="154"/>
        <end position="338"/>
    </location>
</feature>
<sequence>MKILGTLYPTGSSKAVTCSAAVFDTKLMLTYESGKQDSYDFADAVLGEPILGQSQEITFSDGSRFLPEDVKFRWPTKRKRLKVVEKLEQNLLSVLGAIVLSPILVYGILFKAVPEFAVQTYDLVPDSVVKTMGEQSMYAIEKTALEPTTLSVQEQQTVIQLWDDSLQKLSLPADQFKLSFYQSDFFGANAFALPHGQIVVTDDLVKSMQDHPLALQAVLLHEIGHVEKQHSIRMAAQAAAGAIAFAMIFGDLEGFAEVLLGTGSTILQQRFSQDMEKEADDFALHHMKQHGIDPKEFAKALEIIVEQAGIELENDEEGAWSKYLSTHPSIKSRIENANNFK</sequence>
<keyword evidence="5 6" id="KW-0482">Metalloprotease</keyword>
<dbReference type="KEGG" id="pphe:PP2015_326"/>
<dbReference type="InterPro" id="IPR001915">
    <property type="entry name" value="Peptidase_M48"/>
</dbReference>
<keyword evidence="7" id="KW-1133">Transmembrane helix</keyword>
<dbReference type="RefSeq" id="WP_058028629.1">
    <property type="nucleotide sequence ID" value="NZ_CP013187.1"/>
</dbReference>
<keyword evidence="7" id="KW-0472">Membrane</keyword>
<dbReference type="Proteomes" id="UP000061457">
    <property type="component" value="Chromosome I"/>
</dbReference>
<dbReference type="GO" id="GO:0051603">
    <property type="term" value="P:proteolysis involved in protein catabolic process"/>
    <property type="evidence" value="ECO:0007669"/>
    <property type="project" value="TreeGrafter"/>
</dbReference>
<dbReference type="AlphaFoldDB" id="A0A0S2JYB0"/>